<sequence>MRRFLLIIIAIFLVILSTRLPILKTQIGSEDYYFKDVFGFVYARHGNCGLLGGCTYWDVPLYGVHASFFEVLEYNGHGCSNVYAKTPNSVYYYGEKQPQVKDPKTFEILNITYAKDSAGVYKLCRLEPTDDDASSFVLIGPACSKSSTQVTCLGGVVEGADPATFAHIWRGYYRDKDRLYLLGMELKGLDPNTFKLLSWGYAEDTNGIYFIDENYKTYNKVTNADKATFEVMENYSARDSKRMYRKGLEVEKTE</sequence>
<dbReference type="Proteomes" id="UP000034163">
    <property type="component" value="Unassembled WGS sequence"/>
</dbReference>
<name>A0A0G0Z692_UNCKA</name>
<dbReference type="AlphaFoldDB" id="A0A0G0Z692"/>
<protein>
    <recommendedName>
        <fullName evidence="3">DKNYY family protein</fullName>
    </recommendedName>
</protein>
<dbReference type="Pfam" id="PF13644">
    <property type="entry name" value="DKNYY"/>
    <property type="match status" value="1"/>
</dbReference>
<dbReference type="InterPro" id="IPR027375">
    <property type="entry name" value="DKNYY"/>
</dbReference>
<comment type="caution">
    <text evidence="1">The sequence shown here is derived from an EMBL/GenBank/DDBJ whole genome shotgun (WGS) entry which is preliminary data.</text>
</comment>
<gene>
    <name evidence="1" type="ORF">UU72_C0001G0105</name>
</gene>
<reference evidence="1 2" key="1">
    <citation type="journal article" date="2015" name="Nature">
        <title>rRNA introns, odd ribosomes, and small enigmatic genomes across a large radiation of phyla.</title>
        <authorList>
            <person name="Brown C.T."/>
            <person name="Hug L.A."/>
            <person name="Thomas B.C."/>
            <person name="Sharon I."/>
            <person name="Castelle C.J."/>
            <person name="Singh A."/>
            <person name="Wilkins M.J."/>
            <person name="Williams K.H."/>
            <person name="Banfield J.F."/>
        </authorList>
    </citation>
    <scope>NUCLEOTIDE SEQUENCE [LARGE SCALE GENOMIC DNA]</scope>
</reference>
<dbReference type="EMBL" id="LCBS01000001">
    <property type="protein sequence ID" value="KKS17621.1"/>
    <property type="molecule type" value="Genomic_DNA"/>
</dbReference>
<evidence type="ECO:0000313" key="2">
    <source>
        <dbReference type="Proteomes" id="UP000034163"/>
    </source>
</evidence>
<evidence type="ECO:0000313" key="1">
    <source>
        <dbReference type="EMBL" id="KKS17621.1"/>
    </source>
</evidence>
<evidence type="ECO:0008006" key="3">
    <source>
        <dbReference type="Google" id="ProtNLM"/>
    </source>
</evidence>
<organism evidence="1 2">
    <name type="scientific">candidate division WWE3 bacterium GW2011_GWB1_41_6</name>
    <dbReference type="NCBI Taxonomy" id="1619112"/>
    <lineage>
        <taxon>Bacteria</taxon>
        <taxon>Katanobacteria</taxon>
    </lineage>
</organism>
<accession>A0A0G0Z692</accession>
<proteinExistence type="predicted"/>